<keyword evidence="2" id="KW-1185">Reference proteome</keyword>
<reference evidence="1" key="1">
    <citation type="submission" date="2020-09" db="EMBL/GenBank/DDBJ databases">
        <authorList>
            <person name="Blom J."/>
        </authorList>
    </citation>
    <scope>NUCLEOTIDE SEQUENCE</scope>
    <source>
        <strain evidence="1">No.713</strain>
    </source>
</reference>
<organism evidence="1 2">
    <name type="scientific">Planktothrix pseudagardhii</name>
    <dbReference type="NCBI Taxonomy" id="132604"/>
    <lineage>
        <taxon>Bacteria</taxon>
        <taxon>Bacillati</taxon>
        <taxon>Cyanobacteriota</taxon>
        <taxon>Cyanophyceae</taxon>
        <taxon>Oscillatoriophycideae</taxon>
        <taxon>Oscillatoriales</taxon>
        <taxon>Microcoleaceae</taxon>
        <taxon>Planktothrix</taxon>
    </lineage>
</organism>
<sequence length="199" mass="22287">MINQPLEGVTASGEKLKKVIIESVESIDNKWVKFKLNGIENESKRFIIGVAVIQNRNAAPVKAGLKELVNYSKFGLTRGCMVRSPDKKIGKSTLAYQHLEKLTTQLGGEQAPLHAEEIKPLIEIYSIYQNCQSFGLTEEQVKEFSLGEIADNPLLQEILSDPSGKIDEETVDGNELILLFDQFFDQEEQCDEDINDLLS</sequence>
<accession>A0A9W4CX14</accession>
<dbReference type="RefSeq" id="WP_254174989.1">
    <property type="nucleotide sequence ID" value="NZ_LR882967.1"/>
</dbReference>
<dbReference type="KEGG" id="ppsu:NO713_05232"/>
<evidence type="ECO:0000313" key="2">
    <source>
        <dbReference type="Proteomes" id="UP001153719"/>
    </source>
</evidence>
<dbReference type="EMBL" id="LR882967">
    <property type="protein sequence ID" value="CAD5983929.1"/>
    <property type="molecule type" value="Genomic_DNA"/>
</dbReference>
<gene>
    <name evidence="1" type="ORF">NO713_05232</name>
</gene>
<proteinExistence type="predicted"/>
<dbReference type="AlphaFoldDB" id="A0A9W4CX14"/>
<evidence type="ECO:0000313" key="1">
    <source>
        <dbReference type="EMBL" id="CAD5983929.1"/>
    </source>
</evidence>
<dbReference type="Proteomes" id="UP001153719">
    <property type="component" value="Chromosome"/>
</dbReference>
<name>A0A9W4CX14_9CYAN</name>
<protein>
    <submittedName>
        <fullName evidence="1">Uncharacterized protein</fullName>
    </submittedName>
</protein>